<dbReference type="Proteomes" id="UP000663846">
    <property type="component" value="Unassembled WGS sequence"/>
</dbReference>
<gene>
    <name evidence="1" type="ORF">RDB_LOCUS139859</name>
</gene>
<reference evidence="1" key="1">
    <citation type="submission" date="2021-01" db="EMBL/GenBank/DDBJ databases">
        <authorList>
            <person name="Kaushik A."/>
        </authorList>
    </citation>
    <scope>NUCLEOTIDE SEQUENCE</scope>
    <source>
        <strain evidence="1">AG1-1C</strain>
    </source>
</reference>
<evidence type="ECO:0008006" key="3">
    <source>
        <dbReference type="Google" id="ProtNLM"/>
    </source>
</evidence>
<proteinExistence type="predicted"/>
<evidence type="ECO:0000313" key="2">
    <source>
        <dbReference type="Proteomes" id="UP000663846"/>
    </source>
</evidence>
<dbReference type="EMBL" id="CAJMWS010000480">
    <property type="protein sequence ID" value="CAE6447172.1"/>
    <property type="molecule type" value="Genomic_DNA"/>
</dbReference>
<dbReference type="AlphaFoldDB" id="A0A8H3B3W7"/>
<evidence type="ECO:0000313" key="1">
    <source>
        <dbReference type="EMBL" id="CAE6447172.1"/>
    </source>
</evidence>
<protein>
    <recommendedName>
        <fullName evidence="3">Jacalin-type lectin domain-containing protein</fullName>
    </recommendedName>
</protein>
<comment type="caution">
    <text evidence="1">The sequence shown here is derived from an EMBL/GenBank/DDBJ whole genome shotgun (WGS) entry which is preliminary data.</text>
</comment>
<sequence>MLKVATKIGASTSAAVFLEEPESLPMNDGVVELLVESTALHGFKLQSKVGSPLYVRLFYFDATDFSIGDMFGHEVVNGEGAANIAPRGHLLIGGGADGGTPLRLKVSSSNNLELGYIKLFWSTEQLELEDIAQKSAFELRHGTFRGFDPIDKNIDAYGKWGAEFLAVILQRERSN</sequence>
<organism evidence="1 2">
    <name type="scientific">Rhizoctonia solani</name>
    <dbReference type="NCBI Taxonomy" id="456999"/>
    <lineage>
        <taxon>Eukaryota</taxon>
        <taxon>Fungi</taxon>
        <taxon>Dikarya</taxon>
        <taxon>Basidiomycota</taxon>
        <taxon>Agaricomycotina</taxon>
        <taxon>Agaricomycetes</taxon>
        <taxon>Cantharellales</taxon>
        <taxon>Ceratobasidiaceae</taxon>
        <taxon>Rhizoctonia</taxon>
    </lineage>
</organism>
<accession>A0A8H3B3W7</accession>
<name>A0A8H3B3W7_9AGAM</name>